<organism evidence="3 4">
    <name type="scientific">Cinnamomum micranthum f. kanehirae</name>
    <dbReference type="NCBI Taxonomy" id="337451"/>
    <lineage>
        <taxon>Eukaryota</taxon>
        <taxon>Viridiplantae</taxon>
        <taxon>Streptophyta</taxon>
        <taxon>Embryophyta</taxon>
        <taxon>Tracheophyta</taxon>
        <taxon>Spermatophyta</taxon>
        <taxon>Magnoliopsida</taxon>
        <taxon>Magnoliidae</taxon>
        <taxon>Laurales</taxon>
        <taxon>Lauraceae</taxon>
        <taxon>Cinnamomum</taxon>
    </lineage>
</organism>
<evidence type="ECO:0000256" key="1">
    <source>
        <dbReference type="ARBA" id="ARBA00022737"/>
    </source>
</evidence>
<dbReference type="CDD" id="cd14798">
    <property type="entry name" value="RX-CC_like"/>
    <property type="match status" value="1"/>
</dbReference>
<keyword evidence="2" id="KW-0611">Plant defense</keyword>
<dbReference type="OrthoDB" id="3027644at2759"/>
<evidence type="ECO:0000256" key="2">
    <source>
        <dbReference type="ARBA" id="ARBA00022821"/>
    </source>
</evidence>
<proteinExistence type="predicted"/>
<protein>
    <submittedName>
        <fullName evidence="3">Disease resistance protein RPP8-like protein</fullName>
    </submittedName>
</protein>
<sequence length="231" mass="25442">MMSTSVGRAADAYLTSVPLPNCASLCNYRAARKVVDWPVFPAEVDPSPGAGTGAGLAGSFAERLGKLLIEEARLLHGVRSKIKSLETELTQVIDVSYDAEDVIDTYILNEIARIAQRQRQGLVGCVKSYLTELRTRHKVGKEIQRIKQKINDISSSLLTYGIKDINDGGEETRNLNIRKRSSALYEEPDIIGMQESMITLKEQLINKEARCCVISIVGMGGKTTLTKKRLS</sequence>
<dbReference type="EMBL" id="QPKB01000002">
    <property type="protein sequence ID" value="RWR76932.1"/>
    <property type="molecule type" value="Genomic_DNA"/>
</dbReference>
<dbReference type="AlphaFoldDB" id="A0A3S4NGK3"/>
<dbReference type="InterPro" id="IPR038005">
    <property type="entry name" value="RX-like_CC"/>
</dbReference>
<gene>
    <name evidence="3" type="ORF">CKAN_00539800</name>
</gene>
<dbReference type="Proteomes" id="UP000283530">
    <property type="component" value="Unassembled WGS sequence"/>
</dbReference>
<comment type="caution">
    <text evidence="3">The sequence shown here is derived from an EMBL/GenBank/DDBJ whole genome shotgun (WGS) entry which is preliminary data.</text>
</comment>
<evidence type="ECO:0000313" key="4">
    <source>
        <dbReference type="Proteomes" id="UP000283530"/>
    </source>
</evidence>
<keyword evidence="4" id="KW-1185">Reference proteome</keyword>
<keyword evidence="1" id="KW-0677">Repeat</keyword>
<reference evidence="3 4" key="1">
    <citation type="journal article" date="2019" name="Nat. Plants">
        <title>Stout camphor tree genome fills gaps in understanding of flowering plant genome evolution.</title>
        <authorList>
            <person name="Chaw S.M."/>
            <person name="Liu Y.C."/>
            <person name="Wu Y.W."/>
            <person name="Wang H.Y."/>
            <person name="Lin C.I."/>
            <person name="Wu C.S."/>
            <person name="Ke H.M."/>
            <person name="Chang L.Y."/>
            <person name="Hsu C.Y."/>
            <person name="Yang H.T."/>
            <person name="Sudianto E."/>
            <person name="Hsu M.H."/>
            <person name="Wu K.P."/>
            <person name="Wang L.N."/>
            <person name="Leebens-Mack J.H."/>
            <person name="Tsai I.J."/>
        </authorList>
    </citation>
    <scope>NUCLEOTIDE SEQUENCE [LARGE SCALE GENOMIC DNA]</scope>
    <source>
        <strain evidence="4">cv. Chaw 1501</strain>
        <tissue evidence="3">Young leaves</tissue>
    </source>
</reference>
<dbReference type="PANTHER" id="PTHR19338:SF0">
    <property type="entry name" value="MITOCHONDRIAL IMPORT INNER MEMBRANE TRANSLOCASE SUBUNIT TIM13"/>
    <property type="match status" value="1"/>
</dbReference>
<evidence type="ECO:0000313" key="3">
    <source>
        <dbReference type="EMBL" id="RWR76932.1"/>
    </source>
</evidence>
<dbReference type="GO" id="GO:0006952">
    <property type="term" value="P:defense response"/>
    <property type="evidence" value="ECO:0007669"/>
    <property type="project" value="UniProtKB-KW"/>
</dbReference>
<dbReference type="PANTHER" id="PTHR19338">
    <property type="entry name" value="TRANSLOCASE OF INNER MITOCHONDRIAL MEMBRANE 13 HOMOLOG"/>
    <property type="match status" value="1"/>
</dbReference>
<name>A0A3S4NGK3_9MAGN</name>
<accession>A0A3S4NGK3</accession>